<gene>
    <name evidence="2" type="ORF">CELE_ZK84.4</name>
    <name evidence="2 4" type="ORF">ZK84.4</name>
</gene>
<dbReference type="AGR" id="WB:WBGene00022651"/>
<feature type="transmembrane region" description="Helical" evidence="1">
    <location>
        <begin position="42"/>
        <end position="63"/>
    </location>
</feature>
<organism evidence="2 3">
    <name type="scientific">Caenorhabditis elegans</name>
    <dbReference type="NCBI Taxonomy" id="6239"/>
    <lineage>
        <taxon>Eukaryota</taxon>
        <taxon>Metazoa</taxon>
        <taxon>Ecdysozoa</taxon>
        <taxon>Nematoda</taxon>
        <taxon>Chromadorea</taxon>
        <taxon>Rhabditida</taxon>
        <taxon>Rhabditina</taxon>
        <taxon>Rhabditomorpha</taxon>
        <taxon>Rhabditoidea</taxon>
        <taxon>Rhabditidae</taxon>
        <taxon>Peloderinae</taxon>
        <taxon>Caenorhabditis</taxon>
    </lineage>
</organism>
<dbReference type="AlphaFoldDB" id="A8WFG7"/>
<keyword evidence="1" id="KW-0472">Membrane</keyword>
<dbReference type="GeneID" id="191218"/>
<evidence type="ECO:0000256" key="1">
    <source>
        <dbReference type="SAM" id="Phobius"/>
    </source>
</evidence>
<keyword evidence="1" id="KW-0812">Transmembrane</keyword>
<evidence type="ECO:0000313" key="3">
    <source>
        <dbReference type="Proteomes" id="UP000001940"/>
    </source>
</evidence>
<reference evidence="2 3" key="1">
    <citation type="journal article" date="1998" name="Science">
        <title>Genome sequence of the nematode C. elegans: a platform for investigating biology.</title>
        <authorList>
            <consortium name="The C. elegans sequencing consortium"/>
            <person name="Sulson J.E."/>
            <person name="Waterston R."/>
        </authorList>
    </citation>
    <scope>NUCLEOTIDE SEQUENCE [LARGE SCALE GENOMIC DNA]</scope>
    <source>
        <strain evidence="2 3">Bristol N2</strain>
    </source>
</reference>
<dbReference type="InParanoid" id="A8WFG7"/>
<dbReference type="PaxDb" id="6239-ZK84.4"/>
<dbReference type="CTD" id="191218"/>
<proteinExistence type="predicted"/>
<evidence type="ECO:0000313" key="4">
    <source>
        <dbReference type="WormBase" id="ZK84.4"/>
    </source>
</evidence>
<dbReference type="WormBase" id="ZK84.4">
    <property type="protein sequence ID" value="CE02927"/>
    <property type="gene ID" value="WBGene00022651"/>
</dbReference>
<dbReference type="Proteomes" id="UP000001940">
    <property type="component" value="Chromosome II"/>
</dbReference>
<dbReference type="PhylomeDB" id="A8WFG7"/>
<dbReference type="EMBL" id="BX284602">
    <property type="protein sequence ID" value="CCD73331.1"/>
    <property type="molecule type" value="Genomic_DNA"/>
</dbReference>
<protein>
    <submittedName>
        <fullName evidence="2">Ovule protein</fullName>
    </submittedName>
</protein>
<dbReference type="RefSeq" id="NP_495199.1">
    <property type="nucleotide sequence ID" value="NM_062798.1"/>
</dbReference>
<evidence type="ECO:0000313" key="2">
    <source>
        <dbReference type="EMBL" id="CCD73331.1"/>
    </source>
</evidence>
<dbReference type="UCSC" id="ZK84.4">
    <property type="organism name" value="c. elegans"/>
</dbReference>
<dbReference type="KEGG" id="cel:CELE_ZK84.4"/>
<dbReference type="HOGENOM" id="CLU_202065_0_0_1"/>
<sequence>MHEGPLEIRFLKLFNFPDFCPSKELQELQQRKKRTCCTTEQFLILKFLIFLKFFTLIKLNLIIPSIPHCQCI</sequence>
<keyword evidence="3" id="KW-1185">Reference proteome</keyword>
<dbReference type="SMR" id="A8WFG7"/>
<name>A8WFG7_CAEEL</name>
<keyword evidence="1" id="KW-1133">Transmembrane helix</keyword>
<accession>A8WFG7</accession>